<evidence type="ECO:0000313" key="13">
    <source>
        <dbReference type="Proteomes" id="UP000798808"/>
    </source>
</evidence>
<dbReference type="InterPro" id="IPR006153">
    <property type="entry name" value="Cation/H_exchanger_TM"/>
</dbReference>
<evidence type="ECO:0000256" key="1">
    <source>
        <dbReference type="ARBA" id="ARBA00004651"/>
    </source>
</evidence>
<organism evidence="12 13">
    <name type="scientific">Fulvivirga kasyanovii</name>
    <dbReference type="NCBI Taxonomy" id="396812"/>
    <lineage>
        <taxon>Bacteria</taxon>
        <taxon>Pseudomonadati</taxon>
        <taxon>Bacteroidota</taxon>
        <taxon>Cytophagia</taxon>
        <taxon>Cytophagales</taxon>
        <taxon>Fulvivirgaceae</taxon>
        <taxon>Fulvivirga</taxon>
    </lineage>
</organism>
<feature type="transmembrane region" description="Helical" evidence="10">
    <location>
        <begin position="59"/>
        <end position="77"/>
    </location>
</feature>
<feature type="transmembrane region" description="Helical" evidence="10">
    <location>
        <begin position="184"/>
        <end position="206"/>
    </location>
</feature>
<dbReference type="Pfam" id="PF00999">
    <property type="entry name" value="Na_H_Exchanger"/>
    <property type="match status" value="1"/>
</dbReference>
<accession>A0ABW9RMC8</accession>
<comment type="caution">
    <text evidence="12">The sequence shown here is derived from an EMBL/GenBank/DDBJ whole genome shotgun (WGS) entry which is preliminary data.</text>
</comment>
<dbReference type="InterPro" id="IPR006037">
    <property type="entry name" value="RCK_C"/>
</dbReference>
<keyword evidence="4" id="KW-1003">Cell membrane</keyword>
<dbReference type="EMBL" id="SMLW01000358">
    <property type="protein sequence ID" value="MTI24060.1"/>
    <property type="molecule type" value="Genomic_DNA"/>
</dbReference>
<evidence type="ECO:0000256" key="3">
    <source>
        <dbReference type="ARBA" id="ARBA00022449"/>
    </source>
</evidence>
<name>A0ABW9RMC8_9BACT</name>
<evidence type="ECO:0000256" key="4">
    <source>
        <dbReference type="ARBA" id="ARBA00022475"/>
    </source>
</evidence>
<evidence type="ECO:0000256" key="9">
    <source>
        <dbReference type="ARBA" id="ARBA00023136"/>
    </source>
</evidence>
<dbReference type="Proteomes" id="UP000798808">
    <property type="component" value="Unassembled WGS sequence"/>
</dbReference>
<comment type="subcellular location">
    <subcellularLocation>
        <location evidence="1">Cell membrane</location>
        <topology evidence="1">Multi-pass membrane protein</topology>
    </subcellularLocation>
</comment>
<feature type="transmembrane region" description="Helical" evidence="10">
    <location>
        <begin position="218"/>
        <end position="238"/>
    </location>
</feature>
<evidence type="ECO:0000256" key="2">
    <source>
        <dbReference type="ARBA" id="ARBA00022448"/>
    </source>
</evidence>
<feature type="domain" description="RCK C-terminal" evidence="11">
    <location>
        <begin position="404"/>
        <end position="486"/>
    </location>
</feature>
<evidence type="ECO:0000313" key="12">
    <source>
        <dbReference type="EMBL" id="MTI24060.1"/>
    </source>
</evidence>
<feature type="transmembrane region" description="Helical" evidence="10">
    <location>
        <begin position="89"/>
        <end position="112"/>
    </location>
</feature>
<evidence type="ECO:0000256" key="5">
    <source>
        <dbReference type="ARBA" id="ARBA00022538"/>
    </source>
</evidence>
<dbReference type="NCBIfam" id="NF003715">
    <property type="entry name" value="PRK05326.1-2"/>
    <property type="match status" value="1"/>
</dbReference>
<feature type="transmembrane region" description="Helical" evidence="10">
    <location>
        <begin position="34"/>
        <end position="53"/>
    </location>
</feature>
<dbReference type="InterPro" id="IPR036721">
    <property type="entry name" value="RCK_C_sf"/>
</dbReference>
<dbReference type="Gene3D" id="3.30.70.1450">
    <property type="entry name" value="Regulator of K+ conductance, C-terminal domain"/>
    <property type="match status" value="1"/>
</dbReference>
<evidence type="ECO:0000256" key="10">
    <source>
        <dbReference type="SAM" id="Phobius"/>
    </source>
</evidence>
<feature type="transmembrane region" description="Helical" evidence="10">
    <location>
        <begin position="275"/>
        <end position="293"/>
    </location>
</feature>
<evidence type="ECO:0000259" key="11">
    <source>
        <dbReference type="PROSITE" id="PS51202"/>
    </source>
</evidence>
<dbReference type="Gene3D" id="1.20.1530.20">
    <property type="match status" value="1"/>
</dbReference>
<feature type="transmembrane region" description="Helical" evidence="10">
    <location>
        <begin position="118"/>
        <end position="140"/>
    </location>
</feature>
<dbReference type="NCBIfam" id="NF003716">
    <property type="entry name" value="PRK05326.1-3"/>
    <property type="match status" value="1"/>
</dbReference>
<dbReference type="RefSeq" id="WP_155169618.1">
    <property type="nucleotide sequence ID" value="NZ_BAAAFL010000012.1"/>
</dbReference>
<evidence type="ECO:0000256" key="6">
    <source>
        <dbReference type="ARBA" id="ARBA00022692"/>
    </source>
</evidence>
<keyword evidence="3" id="KW-0050">Antiport</keyword>
<evidence type="ECO:0000256" key="8">
    <source>
        <dbReference type="ARBA" id="ARBA00023065"/>
    </source>
</evidence>
<gene>
    <name evidence="12" type="ORF">E1163_03785</name>
</gene>
<sequence length="489" mass="52799">MNIEIGNVLLIGSILLFISVIAGKTSYKFGVPTLVLFLAIGMLAGSEGIGGIFFDDPALAQFIGIVSLNFILFSGGLDTNWTSIKPVLWQGIALSTAGVLFTAVLVGAFVWVITDFTIYEGLLLGAIVSSTDAAAVFSILRSKSLALKSNLRPTLELESGSNDPMAYVLTIAFLGLVVNQDQSILSVIPFFLQQMVIGALAGLLFGKASRYVINKIKLGFEGLYIVLVIALVFITFSVTSLVNGNGFLAVYLCAVYLGNQDLIHKRSILQMFDGLAWLMQIILFLTLGLLVFPSHVIPVIGIGVLVSAFLIIVARPVSVLLSLLPFRMKMRRRWYISWAGLKGAVPIVFATYPLLAGVDKAGMIFNIVFFVSLISLFTQGTTLSLMASWLHVALPEKAKQKTPTDLILSEGVKSEIAELTLIEGNASIGKRIVELDFPKTAIIAMIKRDGTFLTPKGSTTLEANDTLIVLSENKQGINSVYESLDMDSV</sequence>
<proteinExistence type="predicted"/>
<evidence type="ECO:0000256" key="7">
    <source>
        <dbReference type="ARBA" id="ARBA00022989"/>
    </source>
</evidence>
<keyword evidence="2" id="KW-0813">Transport</keyword>
<dbReference type="Pfam" id="PF02080">
    <property type="entry name" value="TrkA_C"/>
    <property type="match status" value="1"/>
</dbReference>
<keyword evidence="13" id="KW-1185">Reference proteome</keyword>
<feature type="transmembrane region" description="Helical" evidence="10">
    <location>
        <begin position="367"/>
        <end position="392"/>
    </location>
</feature>
<keyword evidence="8" id="KW-0406">Ion transport</keyword>
<dbReference type="PANTHER" id="PTHR32507:SF7">
    <property type="entry name" value="K(+)_H(+) ANTIPORTER NHAP2"/>
    <property type="match status" value="1"/>
</dbReference>
<dbReference type="SUPFAM" id="SSF116726">
    <property type="entry name" value="TrkA C-terminal domain-like"/>
    <property type="match status" value="1"/>
</dbReference>
<keyword evidence="5" id="KW-0633">Potassium transport</keyword>
<keyword evidence="6 10" id="KW-0812">Transmembrane</keyword>
<feature type="transmembrane region" description="Helical" evidence="10">
    <location>
        <begin position="244"/>
        <end position="263"/>
    </location>
</feature>
<feature type="transmembrane region" description="Helical" evidence="10">
    <location>
        <begin position="299"/>
        <end position="323"/>
    </location>
</feature>
<dbReference type="PANTHER" id="PTHR32507">
    <property type="entry name" value="NA(+)/H(+) ANTIPORTER 1"/>
    <property type="match status" value="1"/>
</dbReference>
<keyword evidence="9 10" id="KW-0472">Membrane</keyword>
<feature type="transmembrane region" description="Helical" evidence="10">
    <location>
        <begin position="335"/>
        <end position="355"/>
    </location>
</feature>
<dbReference type="InterPro" id="IPR038770">
    <property type="entry name" value="Na+/solute_symporter_sf"/>
</dbReference>
<reference evidence="12 13" key="1">
    <citation type="submission" date="2019-02" db="EMBL/GenBank/DDBJ databases">
        <authorList>
            <person name="Goldberg S.R."/>
            <person name="Haltli B.A."/>
            <person name="Correa H."/>
            <person name="Russell K.G."/>
        </authorList>
    </citation>
    <scope>NUCLEOTIDE SEQUENCE [LARGE SCALE GENOMIC DNA]</scope>
    <source>
        <strain evidence="12 13">JCM 16186</strain>
    </source>
</reference>
<keyword evidence="7 10" id="KW-1133">Transmembrane helix</keyword>
<protein>
    <submittedName>
        <fullName evidence="12">Potassium/proton antiporter</fullName>
    </submittedName>
</protein>
<feature type="transmembrane region" description="Helical" evidence="10">
    <location>
        <begin position="6"/>
        <end position="22"/>
    </location>
</feature>
<keyword evidence="5" id="KW-0630">Potassium</keyword>
<dbReference type="PROSITE" id="PS51202">
    <property type="entry name" value="RCK_C"/>
    <property type="match status" value="1"/>
</dbReference>